<evidence type="ECO:0000313" key="2">
    <source>
        <dbReference type="EMBL" id="KAK0402246.1"/>
    </source>
</evidence>
<dbReference type="Gene3D" id="3.40.630.90">
    <property type="match status" value="1"/>
</dbReference>
<dbReference type="SUPFAM" id="SSF55729">
    <property type="entry name" value="Acyl-CoA N-acyltransferases (Nat)"/>
    <property type="match status" value="1"/>
</dbReference>
<dbReference type="Proteomes" id="UP001175271">
    <property type="component" value="Unassembled WGS sequence"/>
</dbReference>
<organism evidence="2 3">
    <name type="scientific">Steinernema hermaphroditum</name>
    <dbReference type="NCBI Taxonomy" id="289476"/>
    <lineage>
        <taxon>Eukaryota</taxon>
        <taxon>Metazoa</taxon>
        <taxon>Ecdysozoa</taxon>
        <taxon>Nematoda</taxon>
        <taxon>Chromadorea</taxon>
        <taxon>Rhabditida</taxon>
        <taxon>Tylenchina</taxon>
        <taxon>Panagrolaimomorpha</taxon>
        <taxon>Strongyloidoidea</taxon>
        <taxon>Steinernematidae</taxon>
        <taxon>Steinernema</taxon>
    </lineage>
</organism>
<name>A0AA39HAH7_9BILA</name>
<dbReference type="InterPro" id="IPR016181">
    <property type="entry name" value="Acyl_CoA_acyltransferase"/>
</dbReference>
<dbReference type="PANTHER" id="PTHR47408">
    <property type="entry name" value="PROTEIN CBG01304-RELATED"/>
    <property type="match status" value="1"/>
</dbReference>
<dbReference type="AlphaFoldDB" id="A0AA39HAH7"/>
<dbReference type="EMBL" id="JAUCMV010000004">
    <property type="protein sequence ID" value="KAK0402246.1"/>
    <property type="molecule type" value="Genomic_DNA"/>
</dbReference>
<dbReference type="Pfam" id="PF18014">
    <property type="entry name" value="Acetyltransf_18"/>
    <property type="match status" value="1"/>
</dbReference>
<proteinExistence type="predicted"/>
<feature type="domain" description="YitH/HolE acetyltransferase (GNAT)" evidence="1">
    <location>
        <begin position="175"/>
        <end position="252"/>
    </location>
</feature>
<dbReference type="InterPro" id="IPR041496">
    <property type="entry name" value="YitH/HolE_GNAT"/>
</dbReference>
<keyword evidence="3" id="KW-1185">Reference proteome</keyword>
<evidence type="ECO:0000313" key="3">
    <source>
        <dbReference type="Proteomes" id="UP001175271"/>
    </source>
</evidence>
<dbReference type="Gene3D" id="3.40.630.30">
    <property type="match status" value="1"/>
</dbReference>
<protein>
    <recommendedName>
        <fullName evidence="1">YitH/HolE acetyltransferase (GNAT) domain-containing protein</fullName>
    </recommendedName>
</protein>
<evidence type="ECO:0000259" key="1">
    <source>
        <dbReference type="Pfam" id="PF18014"/>
    </source>
</evidence>
<gene>
    <name evidence="2" type="ORF">QR680_016228</name>
</gene>
<reference evidence="2" key="1">
    <citation type="submission" date="2023-06" db="EMBL/GenBank/DDBJ databases">
        <title>Genomic analysis of the entomopathogenic nematode Steinernema hermaphroditum.</title>
        <authorList>
            <person name="Schwarz E.M."/>
            <person name="Heppert J.K."/>
            <person name="Baniya A."/>
            <person name="Schwartz H.T."/>
            <person name="Tan C.-H."/>
            <person name="Antoshechkin I."/>
            <person name="Sternberg P.W."/>
            <person name="Goodrich-Blair H."/>
            <person name="Dillman A.R."/>
        </authorList>
    </citation>
    <scope>NUCLEOTIDE SEQUENCE</scope>
    <source>
        <strain evidence="2">PS9179</strain>
        <tissue evidence="2">Whole animal</tissue>
    </source>
</reference>
<sequence length="317" mass="35155">MDKYELLVNPDPRRWIDVLGMAEKEFGWRASKHDYESYLNGYGKDGEFRSLFLCDTGTRETMGSALTATVDTEQGEKLMSIGWYYLKKELRGHGIGTELFNKITAEKKLQGTNMCLTAAPDMSVKYAAKSGFAEYSWHISVISAQTSDIDVFNFEIDGCTNVCNMDQVAWDKIVAFDEKVQGGVKRSNFLKCFFTQKGALNKFAISDDGSVIGYCNIRTVGVEENDLVIAPFYAKDKATAAALLKETLMAAGDNLGECKSVLLCPPKHNQEAVDIMSALTNGKAVVEINYPRQFTKAVIPAKEQMIFSISDYVLGHA</sequence>
<accession>A0AA39HAH7</accession>
<comment type="caution">
    <text evidence="2">The sequence shown here is derived from an EMBL/GenBank/DDBJ whole genome shotgun (WGS) entry which is preliminary data.</text>
</comment>